<evidence type="ECO:0000256" key="1">
    <source>
        <dbReference type="SAM" id="MobiDB-lite"/>
    </source>
</evidence>
<accession>A0AB34GIH0</accession>
<gene>
    <name evidence="2" type="ORF">J1605_013789</name>
</gene>
<organism evidence="2 3">
    <name type="scientific">Eschrichtius robustus</name>
    <name type="common">California gray whale</name>
    <name type="synonym">Eschrichtius gibbosus</name>
    <dbReference type="NCBI Taxonomy" id="9764"/>
    <lineage>
        <taxon>Eukaryota</taxon>
        <taxon>Metazoa</taxon>
        <taxon>Chordata</taxon>
        <taxon>Craniata</taxon>
        <taxon>Vertebrata</taxon>
        <taxon>Euteleostomi</taxon>
        <taxon>Mammalia</taxon>
        <taxon>Eutheria</taxon>
        <taxon>Laurasiatheria</taxon>
        <taxon>Artiodactyla</taxon>
        <taxon>Whippomorpha</taxon>
        <taxon>Cetacea</taxon>
        <taxon>Mysticeti</taxon>
        <taxon>Eschrichtiidae</taxon>
        <taxon>Eschrichtius</taxon>
    </lineage>
</organism>
<dbReference type="AlphaFoldDB" id="A0AB34GIH0"/>
<proteinExistence type="predicted"/>
<dbReference type="Proteomes" id="UP001159641">
    <property type="component" value="Unassembled WGS sequence"/>
</dbReference>
<evidence type="ECO:0000313" key="2">
    <source>
        <dbReference type="EMBL" id="KAJ8778290.1"/>
    </source>
</evidence>
<reference evidence="2 3" key="1">
    <citation type="submission" date="2022-11" db="EMBL/GenBank/DDBJ databases">
        <title>Whole genome sequence of Eschrichtius robustus ER-17-0199.</title>
        <authorList>
            <person name="Bruniche-Olsen A."/>
            <person name="Black A.N."/>
            <person name="Fields C.J."/>
            <person name="Walden K."/>
            <person name="Dewoody J.A."/>
        </authorList>
    </citation>
    <scope>NUCLEOTIDE SEQUENCE [LARGE SCALE GENOMIC DNA]</scope>
    <source>
        <strain evidence="2">ER-17-0199</strain>
        <tissue evidence="2">Blubber</tissue>
    </source>
</reference>
<sequence>MVNALENLAGMDKSDLMQTRSRASSECDATYLLRQSSINSADGYSMYRKRRTKERTWSQSVGAAFACHPARARQHPQTAIDLHQTTVTAEELKVKREKNPSETAC</sequence>
<evidence type="ECO:0000313" key="3">
    <source>
        <dbReference type="Proteomes" id="UP001159641"/>
    </source>
</evidence>
<name>A0AB34GIH0_ESCRO</name>
<dbReference type="EMBL" id="JAIQCJ010002247">
    <property type="protein sequence ID" value="KAJ8778290.1"/>
    <property type="molecule type" value="Genomic_DNA"/>
</dbReference>
<keyword evidence="3" id="KW-1185">Reference proteome</keyword>
<protein>
    <submittedName>
        <fullName evidence="2">Uncharacterized protein</fullName>
    </submittedName>
</protein>
<feature type="region of interest" description="Disordered" evidence="1">
    <location>
        <begin position="1"/>
        <end position="21"/>
    </location>
</feature>
<comment type="caution">
    <text evidence="2">The sequence shown here is derived from an EMBL/GenBank/DDBJ whole genome shotgun (WGS) entry which is preliminary data.</text>
</comment>